<gene>
    <name evidence="2" type="ORF">K701_18915</name>
</gene>
<organism evidence="2 3">
    <name type="scientific">Streptomyces fradiae ATCC 10745 = DSM 40063</name>
    <dbReference type="NCBI Taxonomy" id="1319510"/>
    <lineage>
        <taxon>Bacteria</taxon>
        <taxon>Bacillati</taxon>
        <taxon>Actinomycetota</taxon>
        <taxon>Actinomycetes</taxon>
        <taxon>Kitasatosporales</taxon>
        <taxon>Streptomycetaceae</taxon>
        <taxon>Streptomyces</taxon>
    </lineage>
</organism>
<feature type="region of interest" description="Disordered" evidence="1">
    <location>
        <begin position="1"/>
        <end position="28"/>
    </location>
</feature>
<sequence>MESVADSLVGQAVGDQGDHFGLTPGQGGAGVRSRFISRSAAAGAGVVRPAAAVRAAAARSSGASLRR</sequence>
<dbReference type="EMBL" id="ASYR01000025">
    <property type="protein sequence ID" value="KAF0648322.1"/>
    <property type="molecule type" value="Genomic_DNA"/>
</dbReference>
<evidence type="ECO:0000256" key="1">
    <source>
        <dbReference type="SAM" id="MobiDB-lite"/>
    </source>
</evidence>
<evidence type="ECO:0000313" key="2">
    <source>
        <dbReference type="EMBL" id="KAF0648322.1"/>
    </source>
</evidence>
<protein>
    <submittedName>
        <fullName evidence="2">Uncharacterized protein</fullName>
    </submittedName>
</protein>
<reference evidence="2 3" key="1">
    <citation type="submission" date="2013-05" db="EMBL/GenBank/DDBJ databases">
        <title>Genome Sequence of Streptomyces fradiae.</title>
        <authorList>
            <person name="Kirby R."/>
        </authorList>
    </citation>
    <scope>NUCLEOTIDE SEQUENCE [LARGE SCALE GENOMIC DNA]</scope>
    <source>
        <strain evidence="2 3">ATCC 10745</strain>
    </source>
</reference>
<proteinExistence type="predicted"/>
<keyword evidence="3" id="KW-1185">Reference proteome</keyword>
<evidence type="ECO:0000313" key="3">
    <source>
        <dbReference type="Proteomes" id="UP000731519"/>
    </source>
</evidence>
<accession>A0ABQ6XRG9</accession>
<comment type="caution">
    <text evidence="2">The sequence shown here is derived from an EMBL/GenBank/DDBJ whole genome shotgun (WGS) entry which is preliminary data.</text>
</comment>
<name>A0ABQ6XRG9_STRFR</name>
<dbReference type="Proteomes" id="UP000731519">
    <property type="component" value="Unassembled WGS sequence"/>
</dbReference>